<protein>
    <submittedName>
        <fullName evidence="4">4-hydroxyacetophenone monooxygenase</fullName>
    </submittedName>
</protein>
<keyword evidence="1" id="KW-0285">Flavoprotein</keyword>
<dbReference type="GO" id="GO:0050661">
    <property type="term" value="F:NADP binding"/>
    <property type="evidence" value="ECO:0007669"/>
    <property type="project" value="InterPro"/>
</dbReference>
<dbReference type="GO" id="GO:0004499">
    <property type="term" value="F:N,N-dimethylaniline monooxygenase activity"/>
    <property type="evidence" value="ECO:0007669"/>
    <property type="project" value="InterPro"/>
</dbReference>
<dbReference type="InterPro" id="IPR020946">
    <property type="entry name" value="Flavin_mOase-like"/>
</dbReference>
<evidence type="ECO:0000313" key="5">
    <source>
        <dbReference type="Proteomes" id="UP000283709"/>
    </source>
</evidence>
<sequence length="515" mass="57620">MNQATDFKDSAVSVDVVIIGSGFSGLGMATALQRKQGVNFVVLERAHDVGGTWRDNTYPGAACDIQSHLYSYSFRPNPKWTRVYAQQPEILEYLRATAKEENLLPYIRFGEEVLRADWIEARKLWKIETNTTVYYASALISAAGHLSDPSFPSIEGLEGFEGELFHSARWKHSYDYAGKRVGVIGTGASAIQIVPELEKTVQHLTVFQRSAPYIIPRQDYEYTKAERGMFARFPDSAQALRDELFWGNESRFPQRRRVPAFIDQITRTARQHLDAQILNPELKKKLTPDYAIGCKRILISNDYYPALTQDHVSLETAGIVRVEPSGVVLRDGRRVDLDLLVVATGFEAADLPIAQRIFGKNQLPLADAWHGGGQAFACTTVAGFPNLFVMLGPNTGLGAGSIIYMVETQVRYIEEAVGFALNKRAMLEPQAETQERYVQSIYERANGSVWVEGGCSSWYLHPTSGKLTTLWPDFMSQFRRENGKFSTDGYDVSLLDEERHVVSQSGSSFSTGRPT</sequence>
<dbReference type="Gene3D" id="3.50.50.60">
    <property type="entry name" value="FAD/NAD(P)-binding domain"/>
    <property type="match status" value="2"/>
</dbReference>
<keyword evidence="3" id="KW-0560">Oxidoreductase</keyword>
<gene>
    <name evidence="4" type="ORF">BCY88_21620</name>
</gene>
<dbReference type="InterPro" id="IPR036188">
    <property type="entry name" value="FAD/NAD-bd_sf"/>
</dbReference>
<keyword evidence="2" id="KW-0274">FAD</keyword>
<evidence type="ECO:0000256" key="1">
    <source>
        <dbReference type="ARBA" id="ARBA00022630"/>
    </source>
</evidence>
<proteinExistence type="predicted"/>
<dbReference type="Pfam" id="PF00743">
    <property type="entry name" value="FMO-like"/>
    <property type="match status" value="1"/>
</dbReference>
<dbReference type="OrthoDB" id="9766402at2"/>
<dbReference type="GO" id="GO:0050660">
    <property type="term" value="F:flavin adenine dinucleotide binding"/>
    <property type="evidence" value="ECO:0007669"/>
    <property type="project" value="InterPro"/>
</dbReference>
<dbReference type="Proteomes" id="UP000283709">
    <property type="component" value="Unassembled WGS sequence"/>
</dbReference>
<evidence type="ECO:0000313" key="4">
    <source>
        <dbReference type="EMBL" id="RKF48330.1"/>
    </source>
</evidence>
<dbReference type="AlphaFoldDB" id="A0A420GT30"/>
<dbReference type="PANTHER" id="PTHR42877:SF4">
    <property type="entry name" value="FAD_NAD(P)-BINDING DOMAIN-CONTAINING PROTEIN-RELATED"/>
    <property type="match status" value="1"/>
</dbReference>
<dbReference type="PRINTS" id="PR00469">
    <property type="entry name" value="PNDRDTASEII"/>
</dbReference>
<dbReference type="SUPFAM" id="SSF51905">
    <property type="entry name" value="FAD/NAD(P)-binding domain"/>
    <property type="match status" value="2"/>
</dbReference>
<dbReference type="InterPro" id="IPR051209">
    <property type="entry name" value="FAD-bind_Monooxygenase_sf"/>
</dbReference>
<comment type="caution">
    <text evidence="4">The sequence shown here is derived from an EMBL/GenBank/DDBJ whole genome shotgun (WGS) entry which is preliminary data.</text>
</comment>
<evidence type="ECO:0000256" key="3">
    <source>
        <dbReference type="ARBA" id="ARBA00023002"/>
    </source>
</evidence>
<dbReference type="RefSeq" id="WP_120344025.1">
    <property type="nucleotide sequence ID" value="NZ_MCAS01000008.1"/>
</dbReference>
<name>A0A420GT30_9BURK</name>
<dbReference type="PANTHER" id="PTHR42877">
    <property type="entry name" value="L-ORNITHINE N(5)-MONOOXYGENASE-RELATED"/>
    <property type="match status" value="1"/>
</dbReference>
<keyword evidence="4" id="KW-0503">Monooxygenase</keyword>
<evidence type="ECO:0000256" key="2">
    <source>
        <dbReference type="ARBA" id="ARBA00022827"/>
    </source>
</evidence>
<organism evidence="4 5">
    <name type="scientific">Paraburkholderia fungorum</name>
    <dbReference type="NCBI Taxonomy" id="134537"/>
    <lineage>
        <taxon>Bacteria</taxon>
        <taxon>Pseudomonadati</taxon>
        <taxon>Pseudomonadota</taxon>
        <taxon>Betaproteobacteria</taxon>
        <taxon>Burkholderiales</taxon>
        <taxon>Burkholderiaceae</taxon>
        <taxon>Paraburkholderia</taxon>
    </lineage>
</organism>
<dbReference type="EMBL" id="MCAS01000008">
    <property type="protein sequence ID" value="RKF48330.1"/>
    <property type="molecule type" value="Genomic_DNA"/>
</dbReference>
<reference evidence="4 5" key="1">
    <citation type="submission" date="2016-07" db="EMBL/GenBank/DDBJ databases">
        <title>Genome analysis of Burkholderia fungorum ES3-20.</title>
        <authorList>
            <person name="Xu D."/>
            <person name="Yao R."/>
            <person name="Zheng S."/>
        </authorList>
    </citation>
    <scope>NUCLEOTIDE SEQUENCE [LARGE SCALE GENOMIC DNA]</scope>
    <source>
        <strain evidence="4 5">ES3-20</strain>
    </source>
</reference>
<accession>A0A420GT30</accession>